<evidence type="ECO:0000256" key="1">
    <source>
        <dbReference type="ARBA" id="ARBA00004651"/>
    </source>
</evidence>
<feature type="transmembrane region" description="Helical" evidence="7">
    <location>
        <begin position="58"/>
        <end position="83"/>
    </location>
</feature>
<evidence type="ECO:0000256" key="2">
    <source>
        <dbReference type="ARBA" id="ARBA00022448"/>
    </source>
</evidence>
<feature type="transmembrane region" description="Helical" evidence="7">
    <location>
        <begin position="228"/>
        <end position="251"/>
    </location>
</feature>
<feature type="transmembrane region" description="Helical" evidence="7">
    <location>
        <begin position="129"/>
        <end position="145"/>
    </location>
</feature>
<keyword evidence="4 7" id="KW-0812">Transmembrane</keyword>
<keyword evidence="3" id="KW-1003">Cell membrane</keyword>
<dbReference type="RefSeq" id="WP_217064574.1">
    <property type="nucleotide sequence ID" value="NZ_JAHQCS010000044.1"/>
</dbReference>
<keyword evidence="5 7" id="KW-1133">Transmembrane helix</keyword>
<evidence type="ECO:0000313" key="9">
    <source>
        <dbReference type="EMBL" id="MBU9710678.1"/>
    </source>
</evidence>
<evidence type="ECO:0000256" key="5">
    <source>
        <dbReference type="ARBA" id="ARBA00022989"/>
    </source>
</evidence>
<dbReference type="PROSITE" id="PS50928">
    <property type="entry name" value="ABC_TM1"/>
    <property type="match status" value="1"/>
</dbReference>
<comment type="subcellular location">
    <subcellularLocation>
        <location evidence="1 7">Cell membrane</location>
        <topology evidence="1 7">Multi-pass membrane protein</topology>
    </subcellularLocation>
</comment>
<feature type="transmembrane region" description="Helical" evidence="7">
    <location>
        <begin position="95"/>
        <end position="117"/>
    </location>
</feature>
<keyword evidence="6 7" id="KW-0472">Membrane</keyword>
<keyword evidence="2 7" id="KW-0813">Transport</keyword>
<evidence type="ECO:0000256" key="7">
    <source>
        <dbReference type="RuleBase" id="RU363032"/>
    </source>
</evidence>
<feature type="domain" description="ABC transmembrane type-1" evidence="8">
    <location>
        <begin position="60"/>
        <end position="251"/>
    </location>
</feature>
<dbReference type="InterPro" id="IPR000515">
    <property type="entry name" value="MetI-like"/>
</dbReference>
<evidence type="ECO:0000256" key="3">
    <source>
        <dbReference type="ARBA" id="ARBA00022475"/>
    </source>
</evidence>
<protein>
    <submittedName>
        <fullName evidence="9">Carbohydrate ABC transporter permease</fullName>
    </submittedName>
</protein>
<gene>
    <name evidence="9" type="ORF">KS419_02830</name>
</gene>
<feature type="transmembrane region" description="Helical" evidence="7">
    <location>
        <begin position="174"/>
        <end position="195"/>
    </location>
</feature>
<dbReference type="EMBL" id="JAHQCS010000044">
    <property type="protein sequence ID" value="MBU9710678.1"/>
    <property type="molecule type" value="Genomic_DNA"/>
</dbReference>
<name>A0ABS6JEB0_9BACI</name>
<dbReference type="Proteomes" id="UP000784880">
    <property type="component" value="Unassembled WGS sequence"/>
</dbReference>
<dbReference type="PANTHER" id="PTHR43744">
    <property type="entry name" value="ABC TRANSPORTER PERMEASE PROTEIN MG189-RELATED-RELATED"/>
    <property type="match status" value="1"/>
</dbReference>
<proteinExistence type="inferred from homology"/>
<sequence>MKLMRLSMYVLGALWLVPFIWVFLTSFQPRETIGSGLFQFTYTLDNYTSAWSGAPFLQYYLNTTIIVLGILSVQLFTATLAAYVFAKMEFKGKEILFVLFLVQLMVPNEALIVPNFQIISDFSLIDTKLAVMMPYFMTALGVFLLRQQFKSIPAELEEAARIDGCGPLRIITKIYLPLSVPTYVAFSLVSVSTHWNNFLWPLIVTNSEKNRPITVGLSLFSGSYETGAQFAVLTAATIIVVAPLLLAFLIFQRQFMNSFMQTGIK</sequence>
<comment type="similarity">
    <text evidence="7">Belongs to the binding-protein-dependent transport system permease family.</text>
</comment>
<evidence type="ECO:0000313" key="10">
    <source>
        <dbReference type="Proteomes" id="UP000784880"/>
    </source>
</evidence>
<dbReference type="PANTHER" id="PTHR43744:SF3">
    <property type="entry name" value="LACTOSE TRANSPORT SYSTEM PERMEASE PROTEIN LACG"/>
    <property type="match status" value="1"/>
</dbReference>
<organism evidence="9 10">
    <name type="scientific">Evansella tamaricis</name>
    <dbReference type="NCBI Taxonomy" id="2069301"/>
    <lineage>
        <taxon>Bacteria</taxon>
        <taxon>Bacillati</taxon>
        <taxon>Bacillota</taxon>
        <taxon>Bacilli</taxon>
        <taxon>Bacillales</taxon>
        <taxon>Bacillaceae</taxon>
        <taxon>Evansella</taxon>
    </lineage>
</organism>
<dbReference type="Pfam" id="PF00528">
    <property type="entry name" value="BPD_transp_1"/>
    <property type="match status" value="1"/>
</dbReference>
<reference evidence="9 10" key="1">
    <citation type="submission" date="2021-06" db="EMBL/GenBank/DDBJ databases">
        <title>Bacillus sp. RD4P76, an endophyte from a halophyte.</title>
        <authorList>
            <person name="Sun J.-Q."/>
        </authorList>
    </citation>
    <scope>NUCLEOTIDE SEQUENCE [LARGE SCALE GENOMIC DNA]</scope>
    <source>
        <strain evidence="9 10">CGMCC 1.15917</strain>
    </source>
</reference>
<evidence type="ECO:0000259" key="8">
    <source>
        <dbReference type="PROSITE" id="PS50928"/>
    </source>
</evidence>
<accession>A0ABS6JEB0</accession>
<dbReference type="CDD" id="cd06261">
    <property type="entry name" value="TM_PBP2"/>
    <property type="match status" value="1"/>
</dbReference>
<evidence type="ECO:0000256" key="4">
    <source>
        <dbReference type="ARBA" id="ARBA00022692"/>
    </source>
</evidence>
<evidence type="ECO:0000256" key="6">
    <source>
        <dbReference type="ARBA" id="ARBA00023136"/>
    </source>
</evidence>
<comment type="caution">
    <text evidence="9">The sequence shown here is derived from an EMBL/GenBank/DDBJ whole genome shotgun (WGS) entry which is preliminary data.</text>
</comment>
<keyword evidence="10" id="KW-1185">Reference proteome</keyword>